<evidence type="ECO:0000259" key="7">
    <source>
        <dbReference type="Pfam" id="PF02687"/>
    </source>
</evidence>
<feature type="transmembrane region" description="Helical" evidence="6">
    <location>
        <begin position="18"/>
        <end position="35"/>
    </location>
</feature>
<evidence type="ECO:0000256" key="2">
    <source>
        <dbReference type="ARBA" id="ARBA00022475"/>
    </source>
</evidence>
<keyword evidence="4 6" id="KW-1133">Transmembrane helix</keyword>
<comment type="caution">
    <text evidence="8">The sequence shown here is derived from an EMBL/GenBank/DDBJ whole genome shotgun (WGS) entry which is preliminary data.</text>
</comment>
<evidence type="ECO:0000256" key="5">
    <source>
        <dbReference type="ARBA" id="ARBA00023136"/>
    </source>
</evidence>
<feature type="transmembrane region" description="Helical" evidence="6">
    <location>
        <begin position="155"/>
        <end position="175"/>
    </location>
</feature>
<feature type="transmembrane region" description="Helical" evidence="6">
    <location>
        <begin position="290"/>
        <end position="314"/>
    </location>
</feature>
<evidence type="ECO:0000256" key="4">
    <source>
        <dbReference type="ARBA" id="ARBA00022989"/>
    </source>
</evidence>
<dbReference type="InterPro" id="IPR052536">
    <property type="entry name" value="ABC-4_Integral_Memb_Prot"/>
</dbReference>
<feature type="transmembrane region" description="Helical" evidence="6">
    <location>
        <begin position="615"/>
        <end position="640"/>
    </location>
</feature>
<keyword evidence="5 6" id="KW-0472">Membrane</keyword>
<dbReference type="PANTHER" id="PTHR46795">
    <property type="entry name" value="ABC TRANSPORTER PERMEASE-RELATED-RELATED"/>
    <property type="match status" value="1"/>
</dbReference>
<feature type="domain" description="ABC3 transporter permease C-terminal" evidence="7">
    <location>
        <begin position="60"/>
        <end position="177"/>
    </location>
</feature>
<comment type="similarity">
    <text evidence="6">Belongs to the ABC-4 integral membrane protein family.</text>
</comment>
<dbReference type="InterPro" id="IPR003838">
    <property type="entry name" value="ABC3_permease_C"/>
</dbReference>
<evidence type="ECO:0000256" key="1">
    <source>
        <dbReference type="ARBA" id="ARBA00004651"/>
    </source>
</evidence>
<feature type="transmembrane region" description="Helical" evidence="6">
    <location>
        <begin position="55"/>
        <end position="75"/>
    </location>
</feature>
<gene>
    <name evidence="8" type="ORF">D3H55_20705</name>
</gene>
<dbReference type="Proteomes" id="UP000265801">
    <property type="component" value="Unassembled WGS sequence"/>
</dbReference>
<reference evidence="8 9" key="1">
    <citation type="submission" date="2018-09" db="EMBL/GenBank/DDBJ databases">
        <title>Bacillus saliacetes sp. nov., isolated from Thai shrimp paste (Ka-pi).</title>
        <authorList>
            <person name="Daroonpunt R."/>
            <person name="Tanasupawat S."/>
            <person name="Yiamsombut S."/>
        </authorList>
    </citation>
    <scope>NUCLEOTIDE SEQUENCE [LARGE SCALE GENOMIC DNA]</scope>
    <source>
        <strain evidence="8 9">SKP7-4</strain>
    </source>
</reference>
<dbReference type="PIRSF" id="PIRSF018968">
    <property type="entry name" value="ABC_permease_BceB"/>
    <property type="match status" value="1"/>
</dbReference>
<feature type="transmembrane region" description="Helical" evidence="6">
    <location>
        <begin position="230"/>
        <end position="252"/>
    </location>
</feature>
<feature type="transmembrane region" description="Helical" evidence="6">
    <location>
        <begin position="525"/>
        <end position="550"/>
    </location>
</feature>
<feature type="transmembrane region" description="Helical" evidence="6">
    <location>
        <begin position="199"/>
        <end position="218"/>
    </location>
</feature>
<dbReference type="Pfam" id="PF02687">
    <property type="entry name" value="FtsX"/>
    <property type="match status" value="1"/>
</dbReference>
<dbReference type="RefSeq" id="WP_119549206.1">
    <property type="nucleotide sequence ID" value="NZ_QXIR01000039.1"/>
</dbReference>
<dbReference type="InterPro" id="IPR027022">
    <property type="entry name" value="ABC_permease_BceB-typ"/>
</dbReference>
<evidence type="ECO:0000256" key="6">
    <source>
        <dbReference type="PIRNR" id="PIRNR018968"/>
    </source>
</evidence>
<evidence type="ECO:0000313" key="8">
    <source>
        <dbReference type="EMBL" id="RIW28829.1"/>
    </source>
</evidence>
<proteinExistence type="inferred from homology"/>
<feature type="transmembrane region" description="Helical" evidence="6">
    <location>
        <begin position="109"/>
        <end position="135"/>
    </location>
</feature>
<keyword evidence="2 6" id="KW-1003">Cell membrane</keyword>
<organism evidence="8 9">
    <name type="scientific">Bacillus salacetis</name>
    <dbReference type="NCBI Taxonomy" id="2315464"/>
    <lineage>
        <taxon>Bacteria</taxon>
        <taxon>Bacillati</taxon>
        <taxon>Bacillota</taxon>
        <taxon>Bacilli</taxon>
        <taxon>Bacillales</taxon>
        <taxon>Bacillaceae</taxon>
        <taxon>Bacillus</taxon>
    </lineage>
</organism>
<dbReference type="GO" id="GO:0055085">
    <property type="term" value="P:transmembrane transport"/>
    <property type="evidence" value="ECO:0007669"/>
    <property type="project" value="UniProtKB-UniRule"/>
</dbReference>
<feature type="transmembrane region" description="Helical" evidence="6">
    <location>
        <begin position="585"/>
        <end position="603"/>
    </location>
</feature>
<evidence type="ECO:0000256" key="3">
    <source>
        <dbReference type="ARBA" id="ARBA00022692"/>
    </source>
</evidence>
<protein>
    <submittedName>
        <fullName evidence="8">ABC transporter permease</fullName>
    </submittedName>
</protein>
<keyword evidence="9" id="KW-1185">Reference proteome</keyword>
<accession>A0A3A1QP29</accession>
<dbReference type="GO" id="GO:0005886">
    <property type="term" value="C:plasma membrane"/>
    <property type="evidence" value="ECO:0007669"/>
    <property type="project" value="UniProtKB-SubCell"/>
</dbReference>
<keyword evidence="6" id="KW-0813">Transport</keyword>
<name>A0A3A1QP29_9BACI</name>
<keyword evidence="3 6" id="KW-0812">Transmembrane</keyword>
<sequence length="648" mass="72913">MSMNDLIFRNLKKNLKNYYLYVFALIFSVALYFAFVTLQFDPSMDGTKDSIKGAAAIRAAAILLVAIVSIFLLYANTIFIKRRSKEIGLFQLIGLTKGRIFQLLSAENFILYFGSVVAGIFIGFSFSKLIIMILFKLSGVDAIATLHFSERALVQTLIVFAGIYLLIMIMNYTFIKRQSILSLFRVTSSTEDRVKKISFWEVFMGVLGLTLILSGYYLSSKLFGGDFATMNQIFLAMIVILASVISGTYFFYKGSIRFIANLIRNSKNGYLNIYEVLSLSSIMFRMKSNALLLTIITTVSALAIALLSLSYISYYSAEKLAQSNVPADFTFTNKQDMQQFKGILKENGIPFSEKTIEVLQVNLDASDIMDSKLDEMNLNPKRLTFPVISENSVDGIELKNDELLFTGYNSLVQSFLSLKDSGKVSLLGSSSKTQQKYMGIQPEYYISRYFTTGGFPIAVVDEDTFDSLKSDLDPEIQKPSSLYIGMEIENESQIEKANELFSETDLAEKEGNDSQLAMSTIQKQMMGTVMFIVGFLGLAFLITSGCILYFKQMDESESERQHYTILRKLGYTQGDLLKGIQLKQVFNFGIPLVTGLLHSYFAVKSGWFFFGTELWTPMIIVMGLYTAFYSIFGLLSVLYYKKVIKAAL</sequence>
<evidence type="ECO:0000313" key="9">
    <source>
        <dbReference type="Proteomes" id="UP000265801"/>
    </source>
</evidence>
<dbReference type="PANTHER" id="PTHR46795:SF3">
    <property type="entry name" value="ABC TRANSPORTER PERMEASE"/>
    <property type="match status" value="1"/>
</dbReference>
<dbReference type="OrthoDB" id="1705903at2"/>
<dbReference type="AlphaFoldDB" id="A0A3A1QP29"/>
<comment type="subcellular location">
    <subcellularLocation>
        <location evidence="1 6">Cell membrane</location>
        <topology evidence="1 6">Multi-pass membrane protein</topology>
    </subcellularLocation>
</comment>
<dbReference type="EMBL" id="QXIR01000039">
    <property type="protein sequence ID" value="RIW28829.1"/>
    <property type="molecule type" value="Genomic_DNA"/>
</dbReference>